<dbReference type="VEuPathDB" id="FungiDB:SPSK_03580"/>
<name>A0A0F2LYN1_SPOSC</name>
<accession>A0A0F2LYN1</accession>
<dbReference type="GeneID" id="27665694"/>
<evidence type="ECO:0000256" key="1">
    <source>
        <dbReference type="SAM" id="MobiDB-lite"/>
    </source>
</evidence>
<reference evidence="2 3" key="1">
    <citation type="journal article" date="2014" name="BMC Genomics">
        <title>Comparative genomics of the major fungal agents of human and animal Sporotrichosis: Sporothrix schenckii and Sporothrix brasiliensis.</title>
        <authorList>
            <person name="Teixeira M.M."/>
            <person name="de Almeida L.G."/>
            <person name="Kubitschek-Barreira P."/>
            <person name="Alves F.L."/>
            <person name="Kioshima E.S."/>
            <person name="Abadio A.K."/>
            <person name="Fernandes L."/>
            <person name="Derengowski L.S."/>
            <person name="Ferreira K.S."/>
            <person name="Souza R.C."/>
            <person name="Ruiz J.C."/>
            <person name="de Andrade N.C."/>
            <person name="Paes H.C."/>
            <person name="Nicola A.M."/>
            <person name="Albuquerque P."/>
            <person name="Gerber A.L."/>
            <person name="Martins V.P."/>
            <person name="Peconick L.D."/>
            <person name="Neto A.V."/>
            <person name="Chaucanez C.B."/>
            <person name="Silva P.A."/>
            <person name="Cunha O.L."/>
            <person name="de Oliveira F.F."/>
            <person name="dos Santos T.C."/>
            <person name="Barros A.L."/>
            <person name="Soares M.A."/>
            <person name="de Oliveira L.M."/>
            <person name="Marini M.M."/>
            <person name="Villalobos-Duno H."/>
            <person name="Cunha M.M."/>
            <person name="de Hoog S."/>
            <person name="da Silveira J.F."/>
            <person name="Henrissat B."/>
            <person name="Nino-Vega G.A."/>
            <person name="Cisalpino P.S."/>
            <person name="Mora-Montes H.M."/>
            <person name="Almeida S.R."/>
            <person name="Stajich J.E."/>
            <person name="Lopes-Bezerra L.M."/>
            <person name="Vasconcelos A.T."/>
            <person name="Felipe M.S."/>
        </authorList>
    </citation>
    <scope>NUCLEOTIDE SEQUENCE [LARGE SCALE GENOMIC DNA]</scope>
    <source>
        <strain evidence="2 3">1099-18</strain>
    </source>
</reference>
<gene>
    <name evidence="2" type="ORF">SPSK_03580</name>
</gene>
<evidence type="ECO:0000313" key="2">
    <source>
        <dbReference type="EMBL" id="KJR82568.1"/>
    </source>
</evidence>
<dbReference type="Proteomes" id="UP000033710">
    <property type="component" value="Unassembled WGS sequence"/>
</dbReference>
<dbReference type="AlphaFoldDB" id="A0A0F2LYN1"/>
<dbReference type="RefSeq" id="XP_016585244.1">
    <property type="nucleotide sequence ID" value="XM_016730417.1"/>
</dbReference>
<evidence type="ECO:0000313" key="3">
    <source>
        <dbReference type="Proteomes" id="UP000033710"/>
    </source>
</evidence>
<feature type="region of interest" description="Disordered" evidence="1">
    <location>
        <begin position="92"/>
        <end position="137"/>
    </location>
</feature>
<reference evidence="2 3" key="2">
    <citation type="journal article" date="2015" name="Eukaryot. Cell">
        <title>Asexual propagation of a virulent clone complex in a human and feline outbreak of sporotrichosis.</title>
        <authorList>
            <person name="Teixeira Mde M."/>
            <person name="Rodrigues A.M."/>
            <person name="Tsui C.K."/>
            <person name="de Almeida L.G."/>
            <person name="Van Diepeningen A.D."/>
            <person name="van den Ende B.G."/>
            <person name="Fernandes G.F."/>
            <person name="Kano R."/>
            <person name="Hamelin R.C."/>
            <person name="Lopes-Bezerra L.M."/>
            <person name="Vasconcelos A.T."/>
            <person name="de Hoog S."/>
            <person name="de Camargo Z.P."/>
            <person name="Felipe M.S."/>
        </authorList>
    </citation>
    <scope>NUCLEOTIDE SEQUENCE [LARGE SCALE GENOMIC DNA]</scope>
    <source>
        <strain evidence="2 3">1099-18</strain>
    </source>
</reference>
<protein>
    <submittedName>
        <fullName evidence="2">Uncharacterized protein</fullName>
    </submittedName>
</protein>
<organism evidence="2 3">
    <name type="scientific">Sporothrix schenckii 1099-18</name>
    <dbReference type="NCBI Taxonomy" id="1397361"/>
    <lineage>
        <taxon>Eukaryota</taxon>
        <taxon>Fungi</taxon>
        <taxon>Dikarya</taxon>
        <taxon>Ascomycota</taxon>
        <taxon>Pezizomycotina</taxon>
        <taxon>Sordariomycetes</taxon>
        <taxon>Sordariomycetidae</taxon>
        <taxon>Ophiostomatales</taxon>
        <taxon>Ophiostomataceae</taxon>
        <taxon>Sporothrix</taxon>
    </lineage>
</organism>
<dbReference type="EMBL" id="AXCR01000010">
    <property type="protein sequence ID" value="KJR82568.1"/>
    <property type="molecule type" value="Genomic_DNA"/>
</dbReference>
<sequence length="246" mass="27524">MATVVGSCSLATPDTTQPQVAHKWHSAERDKHASRAFSCFAKAVFHLARVTSAGRFSGSRPGRRDKRQRGCVATQACPMRCYLSTTVRQRHKYDGRYPARDESASAQIKARKARKTNKSRDTDGPRPQRQRHPSRGLRIFGWQANTYLTSVAIAKLPPGAICAARTWGFGVVQKTRREVGNGVDWQMPTRREAERKGGAKRVGEREAWRVEMQNEDEKGVFGEVARNDDKRMRQSGSVCRAAAVVL</sequence>
<comment type="caution">
    <text evidence="2">The sequence shown here is derived from an EMBL/GenBank/DDBJ whole genome shotgun (WGS) entry which is preliminary data.</text>
</comment>
<feature type="compositionally biased region" description="Basic and acidic residues" evidence="1">
    <location>
        <begin position="92"/>
        <end position="103"/>
    </location>
</feature>
<dbReference type="KEGG" id="ssck:SPSK_03580"/>
<proteinExistence type="predicted"/>